<comment type="similarity">
    <text evidence="2">Belongs to the methyl-accepting chemotaxis (MCP) protein family.</text>
</comment>
<dbReference type="Gene3D" id="1.10.287.950">
    <property type="entry name" value="Methyl-accepting chemotaxis protein"/>
    <property type="match status" value="1"/>
</dbReference>
<dbReference type="EMBL" id="FOSQ01000005">
    <property type="protein sequence ID" value="SFK66831.1"/>
    <property type="molecule type" value="Genomic_DNA"/>
</dbReference>
<dbReference type="Proteomes" id="UP000199473">
    <property type="component" value="Unassembled WGS sequence"/>
</dbReference>
<dbReference type="SMART" id="SM00304">
    <property type="entry name" value="HAMP"/>
    <property type="match status" value="1"/>
</dbReference>
<evidence type="ECO:0000256" key="3">
    <source>
        <dbReference type="PROSITE-ProRule" id="PRU00284"/>
    </source>
</evidence>
<keyword evidence="4" id="KW-0812">Transmembrane</keyword>
<dbReference type="PANTHER" id="PTHR43531">
    <property type="entry name" value="PROTEIN ICFG"/>
    <property type="match status" value="1"/>
</dbReference>
<evidence type="ECO:0000259" key="6">
    <source>
        <dbReference type="PROSITE" id="PS50885"/>
    </source>
</evidence>
<keyword evidence="8" id="KW-1185">Reference proteome</keyword>
<dbReference type="PRINTS" id="PR00260">
    <property type="entry name" value="CHEMTRNSDUCR"/>
</dbReference>
<dbReference type="GO" id="GO:0005886">
    <property type="term" value="C:plasma membrane"/>
    <property type="evidence" value="ECO:0007669"/>
    <property type="project" value="TreeGrafter"/>
</dbReference>
<dbReference type="PANTHER" id="PTHR43531:SF11">
    <property type="entry name" value="METHYL-ACCEPTING CHEMOTAXIS PROTEIN 3"/>
    <property type="match status" value="1"/>
</dbReference>
<dbReference type="Pfam" id="PF00672">
    <property type="entry name" value="HAMP"/>
    <property type="match status" value="1"/>
</dbReference>
<name>A0A1I4BFN8_9PROT</name>
<feature type="domain" description="HAMP" evidence="6">
    <location>
        <begin position="241"/>
        <end position="294"/>
    </location>
</feature>
<dbReference type="Pfam" id="PF00015">
    <property type="entry name" value="MCPsignal"/>
    <property type="match status" value="1"/>
</dbReference>
<gene>
    <name evidence="7" type="ORF">SAMN02745775_105209</name>
</gene>
<proteinExistence type="inferred from homology"/>
<evidence type="ECO:0000256" key="2">
    <source>
        <dbReference type="ARBA" id="ARBA00029447"/>
    </source>
</evidence>
<evidence type="ECO:0000259" key="5">
    <source>
        <dbReference type="PROSITE" id="PS50111"/>
    </source>
</evidence>
<dbReference type="STRING" id="1123062.SAMN02745775_105209"/>
<sequence>MTKPDVTLRGSGGRAAAAEGAPGALVQPGGGGLRGWLGRIGVRAGLITLLMVMVVGLLSGSALVVVARQLAIIEQFGGRDREADTSVDELALHVADFSSAFASVIAGVLQPAPTANRMVRNGELVSNSFEAVNRLLAADIDPIVMGGGVDMARRLPEFTEQVRAAFAARQRAQFAPLHEEWLDFASAFNRVATAARAEVKRRSDASLAAAHELERQARTIVMGAGAVGLVGCALVWMVLVQGLARPLGRLAGAMVSLSRGAVETTVPGTNRTDQVGDMARAVLVFRDNLVAARNLTETALENARRTAIATTQASDAIGQVSDGAMTQLAELRQVEEALGQTQDAVREVGRTTQESSDRADESKALLAENLVKLRSLIELVDAVAEDTERVTRIAGTIAKIATQTNILAINAAIEAARAGEHGRGLAVVAEEVRALAASSETLAQEIADVVLVAGRRTREGSGTAAAVGEAMDELETIVTESARLAGAIAVAMEEQQATVTSITDRVSTLSRIGQSNATAAEEITVTMIDLSKLASETRAVVEAMASDRNGA</sequence>
<keyword evidence="3" id="KW-0807">Transducer</keyword>
<evidence type="ECO:0000256" key="1">
    <source>
        <dbReference type="ARBA" id="ARBA00022500"/>
    </source>
</evidence>
<organism evidence="7 8">
    <name type="scientific">Falsiroseomonas stagni DSM 19981</name>
    <dbReference type="NCBI Taxonomy" id="1123062"/>
    <lineage>
        <taxon>Bacteria</taxon>
        <taxon>Pseudomonadati</taxon>
        <taxon>Pseudomonadota</taxon>
        <taxon>Alphaproteobacteria</taxon>
        <taxon>Acetobacterales</taxon>
        <taxon>Roseomonadaceae</taxon>
        <taxon>Falsiroseomonas</taxon>
    </lineage>
</organism>
<evidence type="ECO:0000313" key="7">
    <source>
        <dbReference type="EMBL" id="SFK66831.1"/>
    </source>
</evidence>
<dbReference type="InterPro" id="IPR003660">
    <property type="entry name" value="HAMP_dom"/>
</dbReference>
<dbReference type="GO" id="GO:0004888">
    <property type="term" value="F:transmembrane signaling receptor activity"/>
    <property type="evidence" value="ECO:0007669"/>
    <property type="project" value="InterPro"/>
</dbReference>
<dbReference type="GO" id="GO:0006935">
    <property type="term" value="P:chemotaxis"/>
    <property type="evidence" value="ECO:0007669"/>
    <property type="project" value="UniProtKB-KW"/>
</dbReference>
<keyword evidence="1" id="KW-0145">Chemotaxis</keyword>
<dbReference type="GO" id="GO:0007165">
    <property type="term" value="P:signal transduction"/>
    <property type="evidence" value="ECO:0007669"/>
    <property type="project" value="UniProtKB-KW"/>
</dbReference>
<dbReference type="PROSITE" id="PS50111">
    <property type="entry name" value="CHEMOTAXIS_TRANSDUC_2"/>
    <property type="match status" value="1"/>
</dbReference>
<dbReference type="SMART" id="SM00283">
    <property type="entry name" value="MA"/>
    <property type="match status" value="1"/>
</dbReference>
<dbReference type="SUPFAM" id="SSF58104">
    <property type="entry name" value="Methyl-accepting chemotaxis protein (MCP) signaling domain"/>
    <property type="match status" value="1"/>
</dbReference>
<dbReference type="RefSeq" id="WP_175533955.1">
    <property type="nucleotide sequence ID" value="NZ_FOSQ01000005.1"/>
</dbReference>
<keyword evidence="4" id="KW-0472">Membrane</keyword>
<feature type="transmembrane region" description="Helical" evidence="4">
    <location>
        <begin position="220"/>
        <end position="239"/>
    </location>
</feature>
<dbReference type="Gene3D" id="1.10.8.500">
    <property type="entry name" value="HAMP domain in histidine kinase"/>
    <property type="match status" value="1"/>
</dbReference>
<feature type="domain" description="Methyl-accepting transducer" evidence="5">
    <location>
        <begin position="302"/>
        <end position="531"/>
    </location>
</feature>
<dbReference type="InterPro" id="IPR004090">
    <property type="entry name" value="Chemotax_Me-accpt_rcpt"/>
</dbReference>
<dbReference type="PROSITE" id="PS50885">
    <property type="entry name" value="HAMP"/>
    <property type="match status" value="1"/>
</dbReference>
<evidence type="ECO:0000256" key="4">
    <source>
        <dbReference type="SAM" id="Phobius"/>
    </source>
</evidence>
<reference evidence="7 8" key="1">
    <citation type="submission" date="2016-10" db="EMBL/GenBank/DDBJ databases">
        <authorList>
            <person name="de Groot N.N."/>
        </authorList>
    </citation>
    <scope>NUCLEOTIDE SEQUENCE [LARGE SCALE GENOMIC DNA]</scope>
    <source>
        <strain evidence="7 8">DSM 19981</strain>
    </source>
</reference>
<keyword evidence="4" id="KW-1133">Transmembrane helix</keyword>
<dbReference type="AlphaFoldDB" id="A0A1I4BFN8"/>
<dbReference type="InterPro" id="IPR004089">
    <property type="entry name" value="MCPsignal_dom"/>
</dbReference>
<dbReference type="InterPro" id="IPR051310">
    <property type="entry name" value="MCP_chemotaxis"/>
</dbReference>
<feature type="transmembrane region" description="Helical" evidence="4">
    <location>
        <begin position="44"/>
        <end position="70"/>
    </location>
</feature>
<protein>
    <submittedName>
        <fullName evidence="7">HAMP domain-containing protein</fullName>
    </submittedName>
</protein>
<accession>A0A1I4BFN8</accession>
<evidence type="ECO:0000313" key="8">
    <source>
        <dbReference type="Proteomes" id="UP000199473"/>
    </source>
</evidence>